<proteinExistence type="predicted"/>
<dbReference type="AlphaFoldDB" id="A0A9P5NMC6"/>
<sequence>MDMKQRTQTSLFDAEPDDIFAQLKERFTASRNDIARLQSRVSFLENENVELQREAAVIPGLQDTNSELRHENEELKAQLAEREAALKETEAFLCTVKTNEKSRNEHVALWTSFTLTQSAHVSKRPRSPSLEIPEVEQPSLKRFKSDATTAALASLEEKMRRIDEYEKQAEAERQRQRDTMEQIASFNQLLFEAIRLNDPGQALPTVSKNSLVKLLVEYEEDAELSGNEKCEDIVMNVEGSPAAPVTAGEISSSKHTSLAAVPSASSHLDSANPAQTGPILASTVQDIAPSVSQFASSNGVVAPPAKAKSGSPYKAFAFRQTVTPAVGSLKSTMPRLAFPIPNSIGKEKENQVTVTRLRDSHEEKDKEAVTTAAEKEKKKENTNHVVPASSPGAMIQANKMIAPPQPQPQPVKKTLALAPPASHPPISRAEAGTAAPNPTLIPVAFQSRPQGDSRMDAPASVSMSTSLSTSGAGPAVTAASSCSSAPDSPSSSMAAAVPTTKALPPPQVMSVSSASAAPAPASVVPCDSSVQPSVSPPTSGMEVDEQAAGHGPRSAATSSSSVQPPPLPQALGAAAAGPIPSGHGVKPSASTSAMQGDGQAASRASTNSNNAPVPQVQAATSTVAPTSTAIPPTGAQVCPPSSSSSAMQVDKVSAGIPAAAPAPAASLRAASVFPIGSFVSGTLQIKASGAFSQPMTSSSASEPVKIESSDVMLGRSHKPLPTRLKVTTASNDRPLHSAAGSSQVAVAPGVGPKSPVQQAILNSIAQSQTVRSNAISISAASATSSAPAPASAAGAQSQKPGSARAPAAVTGARVLLTGHSQQQAQSHHIAEGSTSPIKQEPTRSSLSETPTVAQATATPVPAPPVPKVSAAAAATGSAAVPPPGANLNMASENMGSVVTTSSTPAILNSASSAGGSQLQGQSQVQSQLRSGAQSSGQTLQAQQNQTSASSSRSQTQAQAVAVPASSTAPPKVSASATSASASAPVPRVNATSRTQVVGVAPALVHPPGRQCLLCLGLRQPNLNLIEHRKVKPKW</sequence>
<feature type="region of interest" description="Disordered" evidence="2">
    <location>
        <begin position="358"/>
        <end position="389"/>
    </location>
</feature>
<feature type="compositionally biased region" description="Low complexity" evidence="2">
    <location>
        <begin position="909"/>
        <end position="982"/>
    </location>
</feature>
<evidence type="ECO:0000313" key="3">
    <source>
        <dbReference type="EMBL" id="KAF8902218.1"/>
    </source>
</evidence>
<dbReference type="EMBL" id="JADNYJ010000037">
    <property type="protein sequence ID" value="KAF8902218.1"/>
    <property type="molecule type" value="Genomic_DNA"/>
</dbReference>
<evidence type="ECO:0000313" key="4">
    <source>
        <dbReference type="Proteomes" id="UP000724874"/>
    </source>
</evidence>
<feature type="compositionally biased region" description="Low complexity" evidence="2">
    <location>
        <begin position="478"/>
        <end position="496"/>
    </location>
</feature>
<feature type="region of interest" description="Disordered" evidence="2">
    <location>
        <begin position="519"/>
        <end position="645"/>
    </location>
</feature>
<gene>
    <name evidence="3" type="ORF">CPB84DRAFT_1846399</name>
</gene>
<accession>A0A9P5NMC6</accession>
<dbReference type="OrthoDB" id="3132210at2759"/>
<organism evidence="3 4">
    <name type="scientific">Gymnopilus junonius</name>
    <name type="common">Spectacular rustgill mushroom</name>
    <name type="synonym">Gymnopilus spectabilis subsp. junonius</name>
    <dbReference type="NCBI Taxonomy" id="109634"/>
    <lineage>
        <taxon>Eukaryota</taxon>
        <taxon>Fungi</taxon>
        <taxon>Dikarya</taxon>
        <taxon>Basidiomycota</taxon>
        <taxon>Agaricomycotina</taxon>
        <taxon>Agaricomycetes</taxon>
        <taxon>Agaricomycetidae</taxon>
        <taxon>Agaricales</taxon>
        <taxon>Agaricineae</taxon>
        <taxon>Hymenogastraceae</taxon>
        <taxon>Gymnopilus</taxon>
    </lineage>
</organism>
<reference evidence="3" key="1">
    <citation type="submission" date="2020-11" db="EMBL/GenBank/DDBJ databases">
        <authorList>
            <consortium name="DOE Joint Genome Institute"/>
            <person name="Ahrendt S."/>
            <person name="Riley R."/>
            <person name="Andreopoulos W."/>
            <person name="LaButti K."/>
            <person name="Pangilinan J."/>
            <person name="Ruiz-duenas F.J."/>
            <person name="Barrasa J.M."/>
            <person name="Sanchez-Garcia M."/>
            <person name="Camarero S."/>
            <person name="Miyauchi S."/>
            <person name="Serrano A."/>
            <person name="Linde D."/>
            <person name="Babiker R."/>
            <person name="Drula E."/>
            <person name="Ayuso-Fernandez I."/>
            <person name="Pacheco R."/>
            <person name="Padilla G."/>
            <person name="Ferreira P."/>
            <person name="Barriuso J."/>
            <person name="Kellner H."/>
            <person name="Castanera R."/>
            <person name="Alfaro M."/>
            <person name="Ramirez L."/>
            <person name="Pisabarro A.G."/>
            <person name="Kuo A."/>
            <person name="Tritt A."/>
            <person name="Lipzen A."/>
            <person name="He G."/>
            <person name="Yan M."/>
            <person name="Ng V."/>
            <person name="Cullen D."/>
            <person name="Martin F."/>
            <person name="Rosso M.-N."/>
            <person name="Henrissat B."/>
            <person name="Hibbett D."/>
            <person name="Martinez A.T."/>
            <person name="Grigoriev I.V."/>
        </authorList>
    </citation>
    <scope>NUCLEOTIDE SEQUENCE</scope>
    <source>
        <strain evidence="3">AH 44721</strain>
    </source>
</reference>
<evidence type="ECO:0000256" key="2">
    <source>
        <dbReference type="SAM" id="MobiDB-lite"/>
    </source>
</evidence>
<keyword evidence="4" id="KW-1185">Reference proteome</keyword>
<feature type="compositionally biased region" description="Low complexity" evidence="2">
    <location>
        <begin position="600"/>
        <end position="633"/>
    </location>
</feature>
<feature type="region of interest" description="Disordered" evidence="2">
    <location>
        <begin position="784"/>
        <end position="864"/>
    </location>
</feature>
<dbReference type="Gene3D" id="1.20.5.340">
    <property type="match status" value="1"/>
</dbReference>
<feature type="compositionally biased region" description="Low complexity" evidence="2">
    <location>
        <begin position="849"/>
        <end position="859"/>
    </location>
</feature>
<dbReference type="Proteomes" id="UP000724874">
    <property type="component" value="Unassembled WGS sequence"/>
</dbReference>
<evidence type="ECO:0000256" key="1">
    <source>
        <dbReference type="SAM" id="Coils"/>
    </source>
</evidence>
<name>A0A9P5NMC6_GYMJU</name>
<feature type="compositionally biased region" description="Basic and acidic residues" evidence="2">
    <location>
        <begin position="358"/>
        <end position="382"/>
    </location>
</feature>
<feature type="coiled-coil region" evidence="1">
    <location>
        <begin position="20"/>
        <end position="92"/>
    </location>
</feature>
<keyword evidence="1" id="KW-0175">Coiled coil</keyword>
<feature type="compositionally biased region" description="Low complexity" evidence="2">
    <location>
        <begin position="784"/>
        <end position="803"/>
    </location>
</feature>
<protein>
    <submittedName>
        <fullName evidence="3">Uncharacterized protein</fullName>
    </submittedName>
</protein>
<feature type="compositionally biased region" description="Polar residues" evidence="2">
    <location>
        <begin position="832"/>
        <end position="848"/>
    </location>
</feature>
<comment type="caution">
    <text evidence="3">The sequence shown here is derived from an EMBL/GenBank/DDBJ whole genome shotgun (WGS) entry which is preliminary data.</text>
</comment>
<feature type="region of interest" description="Disordered" evidence="2">
    <location>
        <begin position="908"/>
        <end position="982"/>
    </location>
</feature>
<feature type="region of interest" description="Disordered" evidence="2">
    <location>
        <begin position="417"/>
        <end position="497"/>
    </location>
</feature>
<feature type="coiled-coil region" evidence="1">
    <location>
        <begin position="152"/>
        <end position="182"/>
    </location>
</feature>
<feature type="compositionally biased region" description="Low complexity" evidence="2">
    <location>
        <begin position="519"/>
        <end position="539"/>
    </location>
</feature>
<feature type="region of interest" description="Disordered" evidence="2">
    <location>
        <begin position="729"/>
        <end position="752"/>
    </location>
</feature>
<feature type="compositionally biased region" description="Low complexity" evidence="2">
    <location>
        <begin position="569"/>
        <end position="578"/>
    </location>
</feature>
<feature type="compositionally biased region" description="Low complexity" evidence="2">
    <location>
        <begin position="460"/>
        <end position="470"/>
    </location>
</feature>